<dbReference type="PANTHER" id="PTHR35342">
    <property type="entry name" value="TRICARBOXYLIC TRANSPORT PROTEIN"/>
    <property type="match status" value="1"/>
</dbReference>
<feature type="transmembrane region" description="Helical" evidence="1">
    <location>
        <begin position="410"/>
        <end position="439"/>
    </location>
</feature>
<feature type="transmembrane region" description="Helical" evidence="1">
    <location>
        <begin position="171"/>
        <end position="189"/>
    </location>
</feature>
<feature type="transmembrane region" description="Helical" evidence="1">
    <location>
        <begin position="201"/>
        <end position="222"/>
    </location>
</feature>
<feature type="transmembrane region" description="Helical" evidence="1">
    <location>
        <begin position="145"/>
        <end position="164"/>
    </location>
</feature>
<name>A0A1M6Y709_9RHOB</name>
<sequence>MLENIATGFELFFTLGNLMAITAGVCLGVVVGAIPGLTATMAVALALPFTFNLDPVTGILLLVGVYKGGVFGGSITAILIRAPGTPAAACTILDGYPLAQKGQAGKALNMALYASCIADFLSNLSLIFFASLIAGLALAFGPPEYFWLICFSLTVVISISGSSLTKGLISGLLGLLTSTIGLDLVYGTQRFTFDNFNLMGGVSYIPLLIGLFALPEVIDFYVRKVAPVTVKTADKSRVTLEEFKRSLVSIIRGSFIGVIIGTIPGAGATAAAFLSYGEARRTSKSPETFGKGNIEGVAASEAGNNGVAGATLIPLLALGIPGDVVTAVILGAFMLQGLTPGPLMFQDNITIIYAIFIGIMLSSVVLLGSGKLAIRYFAKIADIPRHILLPVVLMFCVFGSYAVQSQMFDVGVMLAFGALGYVMMKIHMAAAPFLMGFILGPLFEDNLRRSFLISEDITIFFRSPICWIFIAITVLSLYVGVRRELRATRAKRDAIRAGGAR</sequence>
<feature type="transmembrane region" description="Helical" evidence="1">
    <location>
        <begin position="459"/>
        <end position="481"/>
    </location>
</feature>
<feature type="transmembrane region" description="Helical" evidence="1">
    <location>
        <begin position="254"/>
        <end position="276"/>
    </location>
</feature>
<keyword evidence="1" id="KW-1133">Transmembrane helix</keyword>
<evidence type="ECO:0000313" key="3">
    <source>
        <dbReference type="EMBL" id="SHL13981.1"/>
    </source>
</evidence>
<dbReference type="EMBL" id="FRBR01000001">
    <property type="protein sequence ID" value="SHL13981.1"/>
    <property type="molecule type" value="Genomic_DNA"/>
</dbReference>
<keyword evidence="4" id="KW-1185">Reference proteome</keyword>
<dbReference type="OrthoDB" id="9791872at2"/>
<gene>
    <name evidence="3" type="ORF">SAMN05444398_101726</name>
</gene>
<dbReference type="Proteomes" id="UP000183974">
    <property type="component" value="Unassembled WGS sequence"/>
</dbReference>
<dbReference type="RefSeq" id="WP_073032799.1">
    <property type="nucleotide sequence ID" value="NZ_BMLR01000001.1"/>
</dbReference>
<feature type="transmembrane region" description="Helical" evidence="1">
    <location>
        <begin position="386"/>
        <end position="403"/>
    </location>
</feature>
<feature type="transmembrane region" description="Helical" evidence="1">
    <location>
        <begin position="12"/>
        <end position="34"/>
    </location>
</feature>
<feature type="domain" description="DUF112" evidence="2">
    <location>
        <begin position="18"/>
        <end position="434"/>
    </location>
</feature>
<proteinExistence type="predicted"/>
<feature type="transmembrane region" description="Helical" evidence="1">
    <location>
        <begin position="312"/>
        <end position="338"/>
    </location>
</feature>
<dbReference type="Pfam" id="PF01970">
    <property type="entry name" value="TctA"/>
    <property type="match status" value="1"/>
</dbReference>
<dbReference type="STRING" id="337701.SAMN05444398_101726"/>
<evidence type="ECO:0000259" key="2">
    <source>
        <dbReference type="Pfam" id="PF01970"/>
    </source>
</evidence>
<reference evidence="3 4" key="1">
    <citation type="submission" date="2016-11" db="EMBL/GenBank/DDBJ databases">
        <authorList>
            <person name="Jaros S."/>
            <person name="Januszkiewicz K."/>
            <person name="Wedrychowicz H."/>
        </authorList>
    </citation>
    <scope>NUCLEOTIDE SEQUENCE [LARGE SCALE GENOMIC DNA]</scope>
    <source>
        <strain evidence="3 4">DSM 29589</strain>
    </source>
</reference>
<dbReference type="AlphaFoldDB" id="A0A1M6Y709"/>
<feature type="transmembrane region" description="Helical" evidence="1">
    <location>
        <begin position="350"/>
        <end position="374"/>
    </location>
</feature>
<organism evidence="3 4">
    <name type="scientific">Roseovarius pacificus</name>
    <dbReference type="NCBI Taxonomy" id="337701"/>
    <lineage>
        <taxon>Bacteria</taxon>
        <taxon>Pseudomonadati</taxon>
        <taxon>Pseudomonadota</taxon>
        <taxon>Alphaproteobacteria</taxon>
        <taxon>Rhodobacterales</taxon>
        <taxon>Roseobacteraceae</taxon>
        <taxon>Roseovarius</taxon>
    </lineage>
</organism>
<dbReference type="InterPro" id="IPR002823">
    <property type="entry name" value="DUF112_TM"/>
</dbReference>
<keyword evidence="1" id="KW-0472">Membrane</keyword>
<dbReference type="PANTHER" id="PTHR35342:SF5">
    <property type="entry name" value="TRICARBOXYLIC TRANSPORT PROTEIN"/>
    <property type="match status" value="1"/>
</dbReference>
<keyword evidence="1" id="KW-0812">Transmembrane</keyword>
<protein>
    <submittedName>
        <fullName evidence="3">Putative tricarboxylic transport membrane protein</fullName>
    </submittedName>
</protein>
<accession>A0A1M6Y709</accession>
<evidence type="ECO:0000313" key="4">
    <source>
        <dbReference type="Proteomes" id="UP000183974"/>
    </source>
</evidence>
<evidence type="ECO:0000256" key="1">
    <source>
        <dbReference type="SAM" id="Phobius"/>
    </source>
</evidence>
<feature type="transmembrane region" description="Helical" evidence="1">
    <location>
        <begin position="111"/>
        <end position="139"/>
    </location>
</feature>